<keyword evidence="3" id="KW-1185">Reference proteome</keyword>
<comment type="caution">
    <text evidence="2">The sequence shown here is derived from an EMBL/GenBank/DDBJ whole genome shotgun (WGS) entry which is preliminary data.</text>
</comment>
<name>A0ABY1ZNN7_9GAMM</name>
<dbReference type="EMBL" id="SJDL01000010">
    <property type="protein sequence ID" value="TBW56731.1"/>
    <property type="molecule type" value="Genomic_DNA"/>
</dbReference>
<keyword evidence="1" id="KW-0472">Membrane</keyword>
<gene>
    <name evidence="2" type="ORF">EZI54_08200</name>
</gene>
<evidence type="ECO:0000313" key="2">
    <source>
        <dbReference type="EMBL" id="TBW56731.1"/>
    </source>
</evidence>
<accession>A0ABY1ZNN7</accession>
<protein>
    <submittedName>
        <fullName evidence="2">DUF4381 domain-containing protein</fullName>
    </submittedName>
</protein>
<evidence type="ECO:0000256" key="1">
    <source>
        <dbReference type="SAM" id="Phobius"/>
    </source>
</evidence>
<evidence type="ECO:0000313" key="3">
    <source>
        <dbReference type="Proteomes" id="UP000313645"/>
    </source>
</evidence>
<feature type="transmembrane region" description="Helical" evidence="1">
    <location>
        <begin position="28"/>
        <end position="47"/>
    </location>
</feature>
<reference evidence="2 3" key="1">
    <citation type="submission" date="2019-02" db="EMBL/GenBank/DDBJ databases">
        <title>Marinobacter halodurans sp. nov., a marine bacterium isolated from sea tidal flat.</title>
        <authorList>
            <person name="Yoo Y."/>
            <person name="Lee D.W."/>
            <person name="Kim B.S."/>
            <person name="Kim J.-J."/>
        </authorList>
    </citation>
    <scope>NUCLEOTIDE SEQUENCE [LARGE SCALE GENOMIC DNA]</scope>
    <source>
        <strain evidence="2 3">YJ-S3-2</strain>
    </source>
</reference>
<dbReference type="Pfam" id="PF14316">
    <property type="entry name" value="DUF4381"/>
    <property type="match status" value="1"/>
</dbReference>
<sequence length="153" mass="17691">MNQGDPLAQLRDIHLPEPGGFWPPAPGWWILAALVLLLVAAVIWWAWRRHRRNRWIRDARQELARLGAAARSDNDWFTELNALLKRCARQRYPDQHPDTLSGPQWSDFLARTEPALDRQQVEALVNAAWHPSPRIEPDQARAVAERWLGGQRC</sequence>
<dbReference type="Proteomes" id="UP000313645">
    <property type="component" value="Unassembled WGS sequence"/>
</dbReference>
<proteinExistence type="predicted"/>
<keyword evidence="1" id="KW-1133">Transmembrane helix</keyword>
<keyword evidence="1" id="KW-0812">Transmembrane</keyword>
<dbReference type="InterPro" id="IPR025489">
    <property type="entry name" value="DUF4381"/>
</dbReference>
<organism evidence="2 3">
    <name type="scientific">Marinobacter halodurans</name>
    <dbReference type="NCBI Taxonomy" id="2528979"/>
    <lineage>
        <taxon>Bacteria</taxon>
        <taxon>Pseudomonadati</taxon>
        <taxon>Pseudomonadota</taxon>
        <taxon>Gammaproteobacteria</taxon>
        <taxon>Pseudomonadales</taxon>
        <taxon>Marinobacteraceae</taxon>
        <taxon>Marinobacter</taxon>
    </lineage>
</organism>